<comment type="similarity">
    <text evidence="2">Belongs to the polysaccharide synthase family.</text>
</comment>
<feature type="transmembrane region" description="Helical" evidence="7">
    <location>
        <begin position="25"/>
        <end position="43"/>
    </location>
</feature>
<feature type="transmembrane region" description="Helical" evidence="7">
    <location>
        <begin position="209"/>
        <end position="229"/>
    </location>
</feature>
<keyword evidence="5 7" id="KW-1133">Transmembrane helix</keyword>
<feature type="transmembrane region" description="Helical" evidence="7">
    <location>
        <begin position="85"/>
        <end position="111"/>
    </location>
</feature>
<feature type="transmembrane region" description="Helical" evidence="7">
    <location>
        <begin position="117"/>
        <end position="140"/>
    </location>
</feature>
<feature type="transmembrane region" description="Helical" evidence="7">
    <location>
        <begin position="328"/>
        <end position="346"/>
    </location>
</feature>
<comment type="caution">
    <text evidence="8">The sequence shown here is derived from an EMBL/GenBank/DDBJ whole genome shotgun (WGS) entry which is preliminary data.</text>
</comment>
<feature type="transmembrane region" description="Helical" evidence="7">
    <location>
        <begin position="358"/>
        <end position="377"/>
    </location>
</feature>
<keyword evidence="4 7" id="KW-0812">Transmembrane</keyword>
<accession>A0ABN2JZS0</accession>
<evidence type="ECO:0000313" key="8">
    <source>
        <dbReference type="EMBL" id="GAA1744998.1"/>
    </source>
</evidence>
<name>A0ABN2JZS0_9ACTN</name>
<feature type="transmembrane region" description="Helical" evidence="7">
    <location>
        <begin position="449"/>
        <end position="472"/>
    </location>
</feature>
<keyword evidence="9" id="KW-1185">Reference proteome</keyword>
<evidence type="ECO:0000256" key="6">
    <source>
        <dbReference type="ARBA" id="ARBA00023136"/>
    </source>
</evidence>
<dbReference type="Proteomes" id="UP001501057">
    <property type="component" value="Unassembled WGS sequence"/>
</dbReference>
<evidence type="ECO:0000256" key="7">
    <source>
        <dbReference type="SAM" id="Phobius"/>
    </source>
</evidence>
<keyword evidence="3" id="KW-1003">Cell membrane</keyword>
<gene>
    <name evidence="8" type="ORF">GCM10009710_26270</name>
</gene>
<feature type="transmembrane region" description="Helical" evidence="7">
    <location>
        <begin position="49"/>
        <end position="73"/>
    </location>
</feature>
<dbReference type="InterPro" id="IPR050833">
    <property type="entry name" value="Poly_Biosynth_Transport"/>
</dbReference>
<comment type="subcellular location">
    <subcellularLocation>
        <location evidence="1">Cell membrane</location>
        <topology evidence="1">Multi-pass membrane protein</topology>
    </subcellularLocation>
</comment>
<evidence type="ECO:0000313" key="9">
    <source>
        <dbReference type="Proteomes" id="UP001501057"/>
    </source>
</evidence>
<evidence type="ECO:0000256" key="5">
    <source>
        <dbReference type="ARBA" id="ARBA00022989"/>
    </source>
</evidence>
<evidence type="ECO:0000256" key="1">
    <source>
        <dbReference type="ARBA" id="ARBA00004651"/>
    </source>
</evidence>
<feature type="transmembrane region" description="Helical" evidence="7">
    <location>
        <begin position="249"/>
        <end position="268"/>
    </location>
</feature>
<proteinExistence type="inferred from homology"/>
<keyword evidence="6 7" id="KW-0472">Membrane</keyword>
<evidence type="ECO:0000256" key="3">
    <source>
        <dbReference type="ARBA" id="ARBA00022475"/>
    </source>
</evidence>
<dbReference type="PANTHER" id="PTHR30250:SF10">
    <property type="entry name" value="LIPOPOLYSACCHARIDE BIOSYNTHESIS PROTEIN WZXC"/>
    <property type="match status" value="1"/>
</dbReference>
<dbReference type="CDD" id="cd13127">
    <property type="entry name" value="MATE_tuaB_like"/>
    <property type="match status" value="1"/>
</dbReference>
<evidence type="ECO:0000256" key="2">
    <source>
        <dbReference type="ARBA" id="ARBA00007430"/>
    </source>
</evidence>
<feature type="transmembrane region" description="Helical" evidence="7">
    <location>
        <begin position="383"/>
        <end position="404"/>
    </location>
</feature>
<evidence type="ECO:0000256" key="4">
    <source>
        <dbReference type="ARBA" id="ARBA00022692"/>
    </source>
</evidence>
<feature type="transmembrane region" description="Helical" evidence="7">
    <location>
        <begin position="416"/>
        <end position="437"/>
    </location>
</feature>
<feature type="transmembrane region" description="Helical" evidence="7">
    <location>
        <begin position="289"/>
        <end position="308"/>
    </location>
</feature>
<protein>
    <submittedName>
        <fullName evidence="8">Lipopolysaccharide biosynthesis protein</fullName>
    </submittedName>
</protein>
<dbReference type="EMBL" id="BAAAME010000004">
    <property type="protein sequence ID" value="GAA1744998.1"/>
    <property type="molecule type" value="Genomic_DNA"/>
</dbReference>
<feature type="transmembrane region" description="Helical" evidence="7">
    <location>
        <begin position="152"/>
        <end position="172"/>
    </location>
</feature>
<organism evidence="8 9">
    <name type="scientific">Aeromicrobium alkaliterrae</name>
    <dbReference type="NCBI Taxonomy" id="302168"/>
    <lineage>
        <taxon>Bacteria</taxon>
        <taxon>Bacillati</taxon>
        <taxon>Actinomycetota</taxon>
        <taxon>Actinomycetes</taxon>
        <taxon>Propionibacteriales</taxon>
        <taxon>Nocardioidaceae</taxon>
        <taxon>Aeromicrobium</taxon>
    </lineage>
</organism>
<dbReference type="PANTHER" id="PTHR30250">
    <property type="entry name" value="PST FAMILY PREDICTED COLANIC ACID TRANSPORTER"/>
    <property type="match status" value="1"/>
</dbReference>
<feature type="transmembrane region" description="Helical" evidence="7">
    <location>
        <begin position="178"/>
        <end position="197"/>
    </location>
</feature>
<reference evidence="8 9" key="1">
    <citation type="journal article" date="2019" name="Int. J. Syst. Evol. Microbiol.">
        <title>The Global Catalogue of Microorganisms (GCM) 10K type strain sequencing project: providing services to taxonomists for standard genome sequencing and annotation.</title>
        <authorList>
            <consortium name="The Broad Institute Genomics Platform"/>
            <consortium name="The Broad Institute Genome Sequencing Center for Infectious Disease"/>
            <person name="Wu L."/>
            <person name="Ma J."/>
        </authorList>
    </citation>
    <scope>NUCLEOTIDE SEQUENCE [LARGE SCALE GENOMIC DNA]</scope>
    <source>
        <strain evidence="8 9">JCM 13518</strain>
    </source>
</reference>
<sequence length="494" mass="53654">MTASSNQDVGRRAVSGAAWVALEKWASRLLSLVVFGILARLLAPEDFGLMAICVSVSTILQIFVQYGLAQVLVQRRELDDREIHTAFWSGLAVSLLLYGLLCASIPLFLLIYDEPMLASILPIAGLVLPLAGLASVPAALLERDLRFRPLAVRQLSGVVVGSSVAVTVAVLGGGVWALVLQPVVTAGVAVVVLWIAGRWWPRLVFSRRALRGMLGFSVLVVATELVGSINFNIDKFVVGAYFDPTVLGYYFMAQRLLTLVLEVASAVLDKVSLSALSRVQDDHQRFQRFFFALTFVSTTLGFALYGVLVGFGDPLTRLVFGPGWHDTVLIAALLAPMFMLGTATYFDKNVMIARGRPAATLGLAVVTLLLGLVILAVTLPWGILAVAAGRSFRQFAFWPVRLYVIRRTANIDIRVYLAQFLAPTVAVLVLAGFGFAVTASPWADAPLSVLTFVIPAVLLGVALYAGVIWLVARRRVREIQSMLKRMYRRTPVPA</sequence>
<dbReference type="Pfam" id="PF13440">
    <property type="entry name" value="Polysacc_synt_3"/>
    <property type="match status" value="1"/>
</dbReference>